<dbReference type="EMBL" id="JYKN01002326">
    <property type="protein sequence ID" value="KKK16851.1"/>
    <property type="molecule type" value="Genomic_DNA"/>
</dbReference>
<organism evidence="2 3">
    <name type="scientific">Aspergillus ochraceoroseus</name>
    <dbReference type="NCBI Taxonomy" id="138278"/>
    <lineage>
        <taxon>Eukaryota</taxon>
        <taxon>Fungi</taxon>
        <taxon>Dikarya</taxon>
        <taxon>Ascomycota</taxon>
        <taxon>Pezizomycotina</taxon>
        <taxon>Eurotiomycetes</taxon>
        <taxon>Eurotiomycetidae</taxon>
        <taxon>Eurotiales</taxon>
        <taxon>Aspergillaceae</taxon>
        <taxon>Aspergillus</taxon>
        <taxon>Aspergillus subgen. Nidulantes</taxon>
    </lineage>
</organism>
<accession>A0A0F8V1G4</accession>
<dbReference type="Proteomes" id="UP000034947">
    <property type="component" value="Unassembled WGS sequence"/>
</dbReference>
<sequence length="362" mass="40109">MQSATDMSNESMPPSSLAVGNFRQLMEKLVDQHHRQFCHSLSLSISWEDDNTNASQDIANFQAILRIFGYTEADEYVIPSQAPTPGWEVSDKIWSLLRKAMAKSGRTIILIHYAGHGVKWNDKLHFCNGAGNKRINVDREILGLVDSNSALPDSASVDVVFLFDSCYSYLATRNYTPGPRVVEVLAAVDESSQLAFAPGRHASFTGKVYAELIKRKQSGATNVELAELHACLRKTSPVKKPAHRLIVGVNSLRLLIPQNNQPTLTYEPAGPATYAVFSFRIADSLSTESIKNFSDWVGALPKDVGLALENVYNTQSMCLIFRAPWAFWCKVNGLDFVQFICETTSPNLLSTARTVHPRSPVK</sequence>
<feature type="domain" description="Peptidase C14 caspase" evidence="1">
    <location>
        <begin position="52"/>
        <end position="168"/>
    </location>
</feature>
<dbReference type="Gene3D" id="3.40.50.1460">
    <property type="match status" value="1"/>
</dbReference>
<dbReference type="AlphaFoldDB" id="A0A0F8V1G4"/>
<name>A0A0F8V1G4_9EURO</name>
<dbReference type="GO" id="GO:0006508">
    <property type="term" value="P:proteolysis"/>
    <property type="evidence" value="ECO:0007669"/>
    <property type="project" value="InterPro"/>
</dbReference>
<evidence type="ECO:0000313" key="3">
    <source>
        <dbReference type="Proteomes" id="UP000034947"/>
    </source>
</evidence>
<dbReference type="OrthoDB" id="4760831at2759"/>
<protein>
    <recommendedName>
        <fullName evidence="1">Peptidase C14 caspase domain-containing protein</fullName>
    </recommendedName>
</protein>
<keyword evidence="3" id="KW-1185">Reference proteome</keyword>
<evidence type="ECO:0000313" key="2">
    <source>
        <dbReference type="EMBL" id="KKK16851.1"/>
    </source>
</evidence>
<proteinExistence type="predicted"/>
<gene>
    <name evidence="2" type="ORF">AOCH_000234</name>
</gene>
<reference evidence="2 3" key="1">
    <citation type="submission" date="2015-02" db="EMBL/GenBank/DDBJ databases">
        <title>Draft Genome Sequences of Two Closely-Related Aflatoxigenic Aspergillus Species Obtained from the Cote d'Ivoire.</title>
        <authorList>
            <person name="Moore G.G."/>
            <person name="Beltz S.B."/>
            <person name="Mack B.M."/>
        </authorList>
    </citation>
    <scope>NUCLEOTIDE SEQUENCE [LARGE SCALE GENOMIC DNA]</scope>
    <source>
        <strain evidence="2 3">SRRC1432</strain>
    </source>
</reference>
<evidence type="ECO:0000259" key="1">
    <source>
        <dbReference type="Pfam" id="PF00656"/>
    </source>
</evidence>
<dbReference type="GO" id="GO:0004197">
    <property type="term" value="F:cysteine-type endopeptidase activity"/>
    <property type="evidence" value="ECO:0007669"/>
    <property type="project" value="InterPro"/>
</dbReference>
<dbReference type="VEuPathDB" id="FungiDB:P175DRAFT_0497781"/>
<dbReference type="InterPro" id="IPR011600">
    <property type="entry name" value="Pept_C14_caspase"/>
</dbReference>
<comment type="caution">
    <text evidence="2">The sequence shown here is derived from an EMBL/GenBank/DDBJ whole genome shotgun (WGS) entry which is preliminary data.</text>
</comment>
<dbReference type="Pfam" id="PF00656">
    <property type="entry name" value="Peptidase_C14"/>
    <property type="match status" value="1"/>
</dbReference>